<dbReference type="Pfam" id="PF00528">
    <property type="entry name" value="BPD_transp_1"/>
    <property type="match status" value="1"/>
</dbReference>
<reference evidence="10" key="1">
    <citation type="submission" date="2010-05" db="EMBL/GenBank/DDBJ databases">
        <title>The complete genome of Truepera radiovictris DSM 17093.</title>
        <authorList>
            <consortium name="US DOE Joint Genome Institute (JGI-PGF)"/>
            <person name="Lucas S."/>
            <person name="Copeland A."/>
            <person name="Lapidus A."/>
            <person name="Glavina del Rio T."/>
            <person name="Dalin E."/>
            <person name="Tice H."/>
            <person name="Bruce D."/>
            <person name="Goodwin L."/>
            <person name="Pitluck S."/>
            <person name="Kyrpides N."/>
            <person name="Mavromatis K."/>
            <person name="Ovchinnikova G."/>
            <person name="Munk A.C."/>
            <person name="Detter J.C."/>
            <person name="Han C."/>
            <person name="Tapia R."/>
            <person name="Land M."/>
            <person name="Hauser L."/>
            <person name="Markowitz V."/>
            <person name="Cheng J.-F."/>
            <person name="Hugenholtz P."/>
            <person name="Woyke T."/>
            <person name="Wu D."/>
            <person name="Tindall B."/>
            <person name="Pomrenke H.G."/>
            <person name="Brambilla E."/>
            <person name="Klenk H.-P."/>
            <person name="Eisen J.A."/>
        </authorList>
    </citation>
    <scope>NUCLEOTIDE SEQUENCE [LARGE SCALE GENOMIC DNA]</scope>
    <source>
        <strain evidence="10">DSM 17093 / CIP 108686 / LMG 22925 / RQ-24</strain>
    </source>
</reference>
<dbReference type="PANTHER" id="PTHR43163">
    <property type="entry name" value="DIPEPTIDE TRANSPORT SYSTEM PERMEASE PROTEIN DPPB-RELATED"/>
    <property type="match status" value="1"/>
</dbReference>
<evidence type="ECO:0000313" key="9">
    <source>
        <dbReference type="EMBL" id="ADI14837.1"/>
    </source>
</evidence>
<dbReference type="Pfam" id="PF19300">
    <property type="entry name" value="BPD_transp_1_N"/>
    <property type="match status" value="1"/>
</dbReference>
<evidence type="ECO:0000259" key="8">
    <source>
        <dbReference type="PROSITE" id="PS50928"/>
    </source>
</evidence>
<dbReference type="HOGENOM" id="CLU_036879_0_2_0"/>
<evidence type="ECO:0000256" key="2">
    <source>
        <dbReference type="ARBA" id="ARBA00022448"/>
    </source>
</evidence>
<protein>
    <submittedName>
        <fullName evidence="9">Binding-protein-dependent transport systems inner membrane component</fullName>
    </submittedName>
</protein>
<dbReference type="SUPFAM" id="SSF161098">
    <property type="entry name" value="MetI-like"/>
    <property type="match status" value="1"/>
</dbReference>
<keyword evidence="5 7" id="KW-1133">Transmembrane helix</keyword>
<gene>
    <name evidence="9" type="ordered locus">Trad_1719</name>
</gene>
<feature type="transmembrane region" description="Helical" evidence="7">
    <location>
        <begin position="172"/>
        <end position="191"/>
    </location>
</feature>
<feature type="transmembrane region" description="Helical" evidence="7">
    <location>
        <begin position="230"/>
        <end position="257"/>
    </location>
</feature>
<comment type="subcellular location">
    <subcellularLocation>
        <location evidence="1 7">Cell membrane</location>
        <topology evidence="1 7">Multi-pass membrane protein</topology>
    </subcellularLocation>
</comment>
<evidence type="ECO:0000256" key="4">
    <source>
        <dbReference type="ARBA" id="ARBA00022692"/>
    </source>
</evidence>
<evidence type="ECO:0000256" key="6">
    <source>
        <dbReference type="ARBA" id="ARBA00023136"/>
    </source>
</evidence>
<dbReference type="PANTHER" id="PTHR43163:SF6">
    <property type="entry name" value="DIPEPTIDE TRANSPORT SYSTEM PERMEASE PROTEIN DPPB-RELATED"/>
    <property type="match status" value="1"/>
</dbReference>
<evidence type="ECO:0000256" key="3">
    <source>
        <dbReference type="ARBA" id="ARBA00022475"/>
    </source>
</evidence>
<evidence type="ECO:0000313" key="10">
    <source>
        <dbReference type="Proteomes" id="UP000000379"/>
    </source>
</evidence>
<organism evidence="9 10">
    <name type="scientific">Truepera radiovictrix (strain DSM 17093 / CIP 108686 / LMG 22925 / RQ-24)</name>
    <dbReference type="NCBI Taxonomy" id="649638"/>
    <lineage>
        <taxon>Bacteria</taxon>
        <taxon>Thermotogati</taxon>
        <taxon>Deinococcota</taxon>
        <taxon>Deinococci</taxon>
        <taxon>Trueperales</taxon>
        <taxon>Trueperaceae</taxon>
        <taxon>Truepera</taxon>
    </lineage>
</organism>
<dbReference type="InterPro" id="IPR045621">
    <property type="entry name" value="BPD_transp_1_N"/>
</dbReference>
<feature type="transmembrane region" description="Helical" evidence="7">
    <location>
        <begin position="277"/>
        <end position="298"/>
    </location>
</feature>
<dbReference type="CDD" id="cd06261">
    <property type="entry name" value="TM_PBP2"/>
    <property type="match status" value="1"/>
</dbReference>
<dbReference type="InterPro" id="IPR035906">
    <property type="entry name" value="MetI-like_sf"/>
</dbReference>
<evidence type="ECO:0000256" key="1">
    <source>
        <dbReference type="ARBA" id="ARBA00004651"/>
    </source>
</evidence>
<proteinExistence type="inferred from homology"/>
<feature type="domain" description="ABC transmembrane type-1" evidence="8">
    <location>
        <begin position="94"/>
        <end position="295"/>
    </location>
</feature>
<dbReference type="EMBL" id="CP002049">
    <property type="protein sequence ID" value="ADI14837.1"/>
    <property type="molecule type" value="Genomic_DNA"/>
</dbReference>
<feature type="transmembrane region" description="Helical" evidence="7">
    <location>
        <begin position="9"/>
        <end position="29"/>
    </location>
</feature>
<dbReference type="KEGG" id="tra:Trad_1719"/>
<dbReference type="AlphaFoldDB" id="D7CQ53"/>
<dbReference type="GO" id="GO:0071916">
    <property type="term" value="F:dipeptide transmembrane transporter activity"/>
    <property type="evidence" value="ECO:0007669"/>
    <property type="project" value="TreeGrafter"/>
</dbReference>
<evidence type="ECO:0000256" key="7">
    <source>
        <dbReference type="RuleBase" id="RU363032"/>
    </source>
</evidence>
<dbReference type="STRING" id="649638.Trad_1719"/>
<dbReference type="InterPro" id="IPR000515">
    <property type="entry name" value="MetI-like"/>
</dbReference>
<keyword evidence="10" id="KW-1185">Reference proteome</keyword>
<sequence length="305" mass="33085">MLTYLIQRLLLVVVVIWGAATLAFTLLYLSGDPTNLLLPLDAAPEVREAFRRAQGYDQPLLVQYGRYLGDLLRGDFGTSLRNNQPALRLVLESFPPTLRLAGLSLLVAVLIAVPAGVIAANRRGSLAEFSIMTGALLGQAMPVFWLALMLILVFGLNLRWLPISGSGTWRHYVLPVATLATFSAASIARLTRGGVLSELRSDHVRTARAKGMPHRGVLYKHALRNAAIPVVTVIGLQLGTLVSGAIITETIFAWPGIGRFVLVAVSQRDFPVVQASVVVFAFLLALINLAVDLLYAVLDPRIRYG</sequence>
<evidence type="ECO:0000256" key="5">
    <source>
        <dbReference type="ARBA" id="ARBA00022989"/>
    </source>
</evidence>
<keyword evidence="3" id="KW-1003">Cell membrane</keyword>
<feature type="transmembrane region" description="Helical" evidence="7">
    <location>
        <begin position="100"/>
        <end position="120"/>
    </location>
</feature>
<comment type="similarity">
    <text evidence="7">Belongs to the binding-protein-dependent transport system permease family.</text>
</comment>
<keyword evidence="2 7" id="KW-0813">Transport</keyword>
<feature type="transmembrane region" description="Helical" evidence="7">
    <location>
        <begin position="141"/>
        <end position="160"/>
    </location>
</feature>
<keyword evidence="4 7" id="KW-0812">Transmembrane</keyword>
<dbReference type="PROSITE" id="PS50928">
    <property type="entry name" value="ABC_TM1"/>
    <property type="match status" value="1"/>
</dbReference>
<dbReference type="OrthoDB" id="9773683at2"/>
<dbReference type="GO" id="GO:0005886">
    <property type="term" value="C:plasma membrane"/>
    <property type="evidence" value="ECO:0007669"/>
    <property type="project" value="UniProtKB-SubCell"/>
</dbReference>
<keyword evidence="6 7" id="KW-0472">Membrane</keyword>
<name>D7CQ53_TRURR</name>
<reference evidence="9 10" key="2">
    <citation type="journal article" date="2011" name="Stand. Genomic Sci.">
        <title>Complete genome sequence of Truepera radiovictrix type strain (RQ-24).</title>
        <authorList>
            <person name="Ivanova N."/>
            <person name="Rohde C."/>
            <person name="Munk C."/>
            <person name="Nolan M."/>
            <person name="Lucas S."/>
            <person name="Del Rio T.G."/>
            <person name="Tice H."/>
            <person name="Deshpande S."/>
            <person name="Cheng J.F."/>
            <person name="Tapia R."/>
            <person name="Han C."/>
            <person name="Goodwin L."/>
            <person name="Pitluck S."/>
            <person name="Liolios K."/>
            <person name="Mavromatis K."/>
            <person name="Mikhailova N."/>
            <person name="Pati A."/>
            <person name="Chen A."/>
            <person name="Palaniappan K."/>
            <person name="Land M."/>
            <person name="Hauser L."/>
            <person name="Chang Y.J."/>
            <person name="Jeffries C.D."/>
            <person name="Brambilla E."/>
            <person name="Rohde M."/>
            <person name="Goker M."/>
            <person name="Tindall B.J."/>
            <person name="Woyke T."/>
            <person name="Bristow J."/>
            <person name="Eisen J.A."/>
            <person name="Markowitz V."/>
            <person name="Hugenholtz P."/>
            <person name="Kyrpides N.C."/>
            <person name="Klenk H.P."/>
            <person name="Lapidus A."/>
        </authorList>
    </citation>
    <scope>NUCLEOTIDE SEQUENCE [LARGE SCALE GENOMIC DNA]</scope>
    <source>
        <strain evidence="10">DSM 17093 / CIP 108686 / LMG 22925 / RQ-24</strain>
    </source>
</reference>
<dbReference type="Gene3D" id="1.10.3720.10">
    <property type="entry name" value="MetI-like"/>
    <property type="match status" value="1"/>
</dbReference>
<dbReference type="eggNOG" id="COG0601">
    <property type="taxonomic scope" value="Bacteria"/>
</dbReference>
<accession>D7CQ53</accession>
<dbReference type="RefSeq" id="WP_013178204.1">
    <property type="nucleotide sequence ID" value="NC_014221.1"/>
</dbReference>
<dbReference type="Proteomes" id="UP000000379">
    <property type="component" value="Chromosome"/>
</dbReference>